<name>A0A508TDX0_9BRAD</name>
<evidence type="ECO:0000256" key="1">
    <source>
        <dbReference type="SAM" id="MobiDB-lite"/>
    </source>
</evidence>
<evidence type="ECO:0000313" key="2">
    <source>
        <dbReference type="EMBL" id="VIO72979.1"/>
    </source>
</evidence>
<dbReference type="Proteomes" id="UP000328092">
    <property type="component" value="Unassembled WGS sequence"/>
</dbReference>
<feature type="compositionally biased region" description="Polar residues" evidence="1">
    <location>
        <begin position="43"/>
        <end position="52"/>
    </location>
</feature>
<protein>
    <submittedName>
        <fullName evidence="2">Uncharacterized protein</fullName>
    </submittedName>
</protein>
<dbReference type="AlphaFoldDB" id="A0A508TDX0"/>
<dbReference type="EMBL" id="CAADFC020000016">
    <property type="protein sequence ID" value="VIO72979.1"/>
    <property type="molecule type" value="Genomic_DNA"/>
</dbReference>
<accession>A0A508TDX0</accession>
<gene>
    <name evidence="2" type="ORF">CI1B_46280</name>
</gene>
<reference evidence="2" key="1">
    <citation type="submission" date="2019-02" db="EMBL/GenBank/DDBJ databases">
        <authorList>
            <person name="Pothier F.J."/>
        </authorList>
    </citation>
    <scope>NUCLEOTIDE SEQUENCE</scope>
    <source>
        <strain evidence="2">CI-1B</strain>
    </source>
</reference>
<keyword evidence="3" id="KW-1185">Reference proteome</keyword>
<sequence length="52" mass="5676">MLFRLLLKAARETQKSPASEEAGPMLPAGQSPLRRDQIRLKPSSPSILTSEA</sequence>
<comment type="caution">
    <text evidence="2">The sequence shown here is derived from an EMBL/GenBank/DDBJ whole genome shotgun (WGS) entry which is preliminary data.</text>
</comment>
<evidence type="ECO:0000313" key="3">
    <source>
        <dbReference type="Proteomes" id="UP000328092"/>
    </source>
</evidence>
<organism evidence="2 3">
    <name type="scientific">Bradyrhizobium ivorense</name>
    <dbReference type="NCBI Taxonomy" id="2511166"/>
    <lineage>
        <taxon>Bacteria</taxon>
        <taxon>Pseudomonadati</taxon>
        <taxon>Pseudomonadota</taxon>
        <taxon>Alphaproteobacteria</taxon>
        <taxon>Hyphomicrobiales</taxon>
        <taxon>Nitrobacteraceae</taxon>
        <taxon>Bradyrhizobium</taxon>
    </lineage>
</organism>
<proteinExistence type="predicted"/>
<feature type="region of interest" description="Disordered" evidence="1">
    <location>
        <begin position="10"/>
        <end position="52"/>
    </location>
</feature>